<gene>
    <name evidence="2" type="ORF">AALO_G00058810</name>
</gene>
<organism evidence="2 3">
    <name type="scientific">Alosa alosa</name>
    <name type="common">allis shad</name>
    <dbReference type="NCBI Taxonomy" id="278164"/>
    <lineage>
        <taxon>Eukaryota</taxon>
        <taxon>Metazoa</taxon>
        <taxon>Chordata</taxon>
        <taxon>Craniata</taxon>
        <taxon>Vertebrata</taxon>
        <taxon>Euteleostomi</taxon>
        <taxon>Actinopterygii</taxon>
        <taxon>Neopterygii</taxon>
        <taxon>Teleostei</taxon>
        <taxon>Clupei</taxon>
        <taxon>Clupeiformes</taxon>
        <taxon>Clupeoidei</taxon>
        <taxon>Clupeidae</taxon>
        <taxon>Alosa</taxon>
    </lineage>
</organism>
<proteinExistence type="predicted"/>
<evidence type="ECO:0000313" key="2">
    <source>
        <dbReference type="EMBL" id="KAG5282692.1"/>
    </source>
</evidence>
<keyword evidence="3" id="KW-1185">Reference proteome</keyword>
<feature type="transmembrane region" description="Helical" evidence="1">
    <location>
        <begin position="110"/>
        <end position="133"/>
    </location>
</feature>
<name>A0AAV6H978_9TELE</name>
<evidence type="ECO:0000313" key="3">
    <source>
        <dbReference type="Proteomes" id="UP000823561"/>
    </source>
</evidence>
<comment type="caution">
    <text evidence="2">The sequence shown here is derived from an EMBL/GenBank/DDBJ whole genome shotgun (WGS) entry which is preliminary data.</text>
</comment>
<keyword evidence="1" id="KW-1133">Transmembrane helix</keyword>
<keyword evidence="1" id="KW-0812">Transmembrane</keyword>
<keyword evidence="1" id="KW-0472">Membrane</keyword>
<dbReference type="Proteomes" id="UP000823561">
    <property type="component" value="Chromosome 4"/>
</dbReference>
<evidence type="ECO:0000256" key="1">
    <source>
        <dbReference type="SAM" id="Phobius"/>
    </source>
</evidence>
<protein>
    <submittedName>
        <fullName evidence="2">Uncharacterized protein</fullName>
    </submittedName>
</protein>
<feature type="non-terminal residue" evidence="2">
    <location>
        <position position="151"/>
    </location>
</feature>
<sequence>MAIPEIDCNVSTEATKCTIRNVPEYHLNDPDCEQNWSIMEGDTTKAIAMYPEKELDGCASSVTHDSVVLKNPHNLTWGMTCGQYQGDYSASYVVPSGDTVGAGQNDQASVIIVSVCIPLVILVLVVALLYLCLSRKCKEPQETEEPQEYRM</sequence>
<dbReference type="EMBL" id="JADWDJ010000004">
    <property type="protein sequence ID" value="KAG5282692.1"/>
    <property type="molecule type" value="Genomic_DNA"/>
</dbReference>
<reference evidence="2" key="1">
    <citation type="submission" date="2020-10" db="EMBL/GenBank/DDBJ databases">
        <title>Chromosome-scale genome assembly of the Allis shad, Alosa alosa.</title>
        <authorList>
            <person name="Margot Z."/>
            <person name="Christophe K."/>
            <person name="Cabau C."/>
            <person name="Louis A."/>
            <person name="Berthelot C."/>
            <person name="Parey E."/>
            <person name="Roest Crollius H."/>
            <person name="Montfort J."/>
            <person name="Robinson-Rechavi M."/>
            <person name="Bucao C."/>
            <person name="Bouchez O."/>
            <person name="Gislard M."/>
            <person name="Lluch J."/>
            <person name="Milhes M."/>
            <person name="Lampietro C."/>
            <person name="Lopez Roques C."/>
            <person name="Donnadieu C."/>
            <person name="Braasch I."/>
            <person name="Desvignes T."/>
            <person name="Postlethwait J."/>
            <person name="Bobe J."/>
            <person name="Guiguen Y."/>
        </authorList>
    </citation>
    <scope>NUCLEOTIDE SEQUENCE</scope>
    <source>
        <strain evidence="2">M-15738</strain>
        <tissue evidence="2">Blood</tissue>
    </source>
</reference>
<dbReference type="AlphaFoldDB" id="A0AAV6H978"/>
<accession>A0AAV6H978</accession>